<protein>
    <submittedName>
        <fullName evidence="1">Uncharacterized protein</fullName>
    </submittedName>
</protein>
<dbReference type="EMBL" id="JAHRIQ010054862">
    <property type="protein sequence ID" value="MEQ2238863.1"/>
    <property type="molecule type" value="Genomic_DNA"/>
</dbReference>
<evidence type="ECO:0000313" key="1">
    <source>
        <dbReference type="EMBL" id="MEQ2238863.1"/>
    </source>
</evidence>
<name>A0ABV0U113_9TELE</name>
<gene>
    <name evidence="1" type="ORF">ILYODFUR_037672</name>
</gene>
<accession>A0ABV0U113</accession>
<reference evidence="1 2" key="1">
    <citation type="submission" date="2021-06" db="EMBL/GenBank/DDBJ databases">
        <authorList>
            <person name="Palmer J.M."/>
        </authorList>
    </citation>
    <scope>NUCLEOTIDE SEQUENCE [LARGE SCALE GENOMIC DNA]</scope>
    <source>
        <strain evidence="2">if_2019</strain>
        <tissue evidence="1">Muscle</tissue>
    </source>
</reference>
<keyword evidence="2" id="KW-1185">Reference proteome</keyword>
<dbReference type="Proteomes" id="UP001482620">
    <property type="component" value="Unassembled WGS sequence"/>
</dbReference>
<sequence length="108" mass="12179">MCWVISPQELYKLSQYFISLPKCSAATFKQVSAYFSSFVSGVLCNECALWTLLVFMENMYLVIPGLSEAHYDWPLTFLTPSLGILYMIIYTCPPGVCSIPTPLLPVHK</sequence>
<evidence type="ECO:0000313" key="2">
    <source>
        <dbReference type="Proteomes" id="UP001482620"/>
    </source>
</evidence>
<comment type="caution">
    <text evidence="1">The sequence shown here is derived from an EMBL/GenBank/DDBJ whole genome shotgun (WGS) entry which is preliminary data.</text>
</comment>
<organism evidence="1 2">
    <name type="scientific">Ilyodon furcidens</name>
    <name type="common">goldbreast splitfin</name>
    <dbReference type="NCBI Taxonomy" id="33524"/>
    <lineage>
        <taxon>Eukaryota</taxon>
        <taxon>Metazoa</taxon>
        <taxon>Chordata</taxon>
        <taxon>Craniata</taxon>
        <taxon>Vertebrata</taxon>
        <taxon>Euteleostomi</taxon>
        <taxon>Actinopterygii</taxon>
        <taxon>Neopterygii</taxon>
        <taxon>Teleostei</taxon>
        <taxon>Neoteleostei</taxon>
        <taxon>Acanthomorphata</taxon>
        <taxon>Ovalentaria</taxon>
        <taxon>Atherinomorphae</taxon>
        <taxon>Cyprinodontiformes</taxon>
        <taxon>Goodeidae</taxon>
        <taxon>Ilyodon</taxon>
    </lineage>
</organism>
<proteinExistence type="predicted"/>